<proteinExistence type="predicted"/>
<keyword evidence="2" id="KW-0560">Oxidoreductase</keyword>
<dbReference type="RefSeq" id="WP_371952058.1">
    <property type="nucleotide sequence ID" value="NZ_JAXCEI010000010.1"/>
</dbReference>
<dbReference type="InterPro" id="IPR036250">
    <property type="entry name" value="AcylCo_DH-like_C"/>
</dbReference>
<keyword evidence="5" id="KW-1185">Reference proteome</keyword>
<dbReference type="InterPro" id="IPR009075">
    <property type="entry name" value="AcylCo_DH/oxidase_C"/>
</dbReference>
<dbReference type="InterPro" id="IPR050741">
    <property type="entry name" value="Acyl-CoA_dehydrogenase"/>
</dbReference>
<evidence type="ECO:0000259" key="3">
    <source>
        <dbReference type="Pfam" id="PF00441"/>
    </source>
</evidence>
<name>A0ABV4QH62_9ACTN</name>
<gene>
    <name evidence="4" type="ORF">SM611_23475</name>
</gene>
<feature type="domain" description="Acyl-CoA dehydrogenase/oxidase C-terminal" evidence="3">
    <location>
        <begin position="171"/>
        <end position="296"/>
    </location>
</feature>
<reference evidence="4 5" key="1">
    <citation type="submission" date="2023-11" db="EMBL/GenBank/DDBJ databases">
        <title>Actinomadura monticuli sp. nov., isolated from volcanic ash.</title>
        <authorList>
            <person name="Lee S.D."/>
            <person name="Yang H."/>
            <person name="Kim I.S."/>
        </authorList>
    </citation>
    <scope>NUCLEOTIDE SEQUENCE [LARGE SCALE GENOMIC DNA]</scope>
    <source>
        <strain evidence="4 5">DLS-62</strain>
    </source>
</reference>
<dbReference type="Proteomes" id="UP001569963">
    <property type="component" value="Unassembled WGS sequence"/>
</dbReference>
<dbReference type="PANTHER" id="PTHR48083">
    <property type="entry name" value="MEDIUM-CHAIN SPECIFIC ACYL-COA DEHYDROGENASE, MITOCHONDRIAL-RELATED"/>
    <property type="match status" value="1"/>
</dbReference>
<evidence type="ECO:0000313" key="4">
    <source>
        <dbReference type="EMBL" id="MFA1541902.1"/>
    </source>
</evidence>
<comment type="caution">
    <text evidence="4">The sequence shown here is derived from an EMBL/GenBank/DDBJ whole genome shotgun (WGS) entry which is preliminary data.</text>
</comment>
<evidence type="ECO:0000313" key="5">
    <source>
        <dbReference type="Proteomes" id="UP001569963"/>
    </source>
</evidence>
<keyword evidence="1" id="KW-0285">Flavoprotein</keyword>
<organism evidence="4 5">
    <name type="scientific">Actinomadura monticuli</name>
    <dbReference type="NCBI Taxonomy" id="3097367"/>
    <lineage>
        <taxon>Bacteria</taxon>
        <taxon>Bacillati</taxon>
        <taxon>Actinomycetota</taxon>
        <taxon>Actinomycetes</taxon>
        <taxon>Streptosporangiales</taxon>
        <taxon>Thermomonosporaceae</taxon>
        <taxon>Actinomadura</taxon>
    </lineage>
</organism>
<dbReference type="EMBL" id="JAXCEI010000010">
    <property type="protein sequence ID" value="MFA1541902.1"/>
    <property type="molecule type" value="Genomic_DNA"/>
</dbReference>
<protein>
    <submittedName>
        <fullName evidence="4">Acyl-CoA dehydrogenase family protein</fullName>
    </submittedName>
</protein>
<sequence>MDDETADLLARSFERVFEGGSAADVEKALDEVGWREALEAEGAAVPPLLFARQGAATAASGALDDVLAVALGVPAGPGTAVVLPEFGGHAAPGSVRNGALTVRGLGTVRMAAADAAVVVAEEDGVLRAFTVETGRLRIRRVKGVDPRLGLAAVEASDVSPAGAGAGVDWSGALAAGRSALAYELIGASRTMLRLAREHALTRVQFGRPIASFQAVRHRLAESLYAIECADAAAGAAVQETDRALLAGIAKALAGRNARTVARHCQQVLAGVGFTEEHEFHHCLRRVLALDGLLGDARTLTRELGEELLRTRQMPAVPPL</sequence>
<dbReference type="Gene3D" id="1.20.140.10">
    <property type="entry name" value="Butyryl-CoA Dehydrogenase, subunit A, domain 3"/>
    <property type="match status" value="1"/>
</dbReference>
<dbReference type="PANTHER" id="PTHR48083:SF2">
    <property type="entry name" value="MEDIUM-CHAIN SPECIFIC ACYL-COA DEHYDROGENASE, MITOCHONDRIAL"/>
    <property type="match status" value="1"/>
</dbReference>
<accession>A0ABV4QH62</accession>
<evidence type="ECO:0000256" key="2">
    <source>
        <dbReference type="ARBA" id="ARBA00023002"/>
    </source>
</evidence>
<dbReference type="Pfam" id="PF00441">
    <property type="entry name" value="Acyl-CoA_dh_1"/>
    <property type="match status" value="1"/>
</dbReference>
<evidence type="ECO:0000256" key="1">
    <source>
        <dbReference type="ARBA" id="ARBA00022630"/>
    </source>
</evidence>
<dbReference type="SUPFAM" id="SSF47203">
    <property type="entry name" value="Acyl-CoA dehydrogenase C-terminal domain-like"/>
    <property type="match status" value="1"/>
</dbReference>